<evidence type="ECO:0000313" key="2">
    <source>
        <dbReference type="EMBL" id="KXA99437.1"/>
    </source>
</evidence>
<feature type="compositionally biased region" description="Basic and acidic residues" evidence="1">
    <location>
        <begin position="47"/>
        <end position="59"/>
    </location>
</feature>
<accession>A0A133UZ44</accession>
<gene>
    <name evidence="2" type="ORF">AKJ40_03145</name>
</gene>
<feature type="region of interest" description="Disordered" evidence="1">
    <location>
        <begin position="1"/>
        <end position="93"/>
    </location>
</feature>
<protein>
    <submittedName>
        <fullName evidence="2">Uncharacterized protein</fullName>
    </submittedName>
</protein>
<evidence type="ECO:0000256" key="1">
    <source>
        <dbReference type="SAM" id="MobiDB-lite"/>
    </source>
</evidence>
<feature type="compositionally biased region" description="Polar residues" evidence="1">
    <location>
        <begin position="26"/>
        <end position="35"/>
    </location>
</feature>
<feature type="compositionally biased region" description="Low complexity" evidence="1">
    <location>
        <begin position="1"/>
        <end position="15"/>
    </location>
</feature>
<organism evidence="2 3">
    <name type="scientific">candidate division MSBL1 archaeon SCGC-AAA259M10</name>
    <dbReference type="NCBI Taxonomy" id="1698270"/>
    <lineage>
        <taxon>Archaea</taxon>
        <taxon>Methanobacteriati</taxon>
        <taxon>Methanobacteriota</taxon>
        <taxon>candidate division MSBL1</taxon>
    </lineage>
</organism>
<comment type="caution">
    <text evidence="2">The sequence shown here is derived from an EMBL/GenBank/DDBJ whole genome shotgun (WGS) entry which is preliminary data.</text>
</comment>
<reference evidence="2 3" key="1">
    <citation type="journal article" date="2016" name="Sci. Rep.">
        <title>Metabolic traits of an uncultured archaeal lineage -MSBL1- from brine pools of the Red Sea.</title>
        <authorList>
            <person name="Mwirichia R."/>
            <person name="Alam I."/>
            <person name="Rashid M."/>
            <person name="Vinu M."/>
            <person name="Ba-Alawi W."/>
            <person name="Anthony Kamau A."/>
            <person name="Kamanda Ngugi D."/>
            <person name="Goker M."/>
            <person name="Klenk H.P."/>
            <person name="Bajic V."/>
            <person name="Stingl U."/>
        </authorList>
    </citation>
    <scope>NUCLEOTIDE SEQUENCE [LARGE SCALE GENOMIC DNA]</scope>
    <source>
        <strain evidence="2">SCGC-AAA259M10</strain>
    </source>
</reference>
<dbReference type="AlphaFoldDB" id="A0A133UZ44"/>
<sequence>MKRTSSSRTCRTSVSENSPGRKPKSSWRTSPSHPSTRGKKNSGRISKKSEEGIREEALNRKPVPFEPPDEPNQLAAMGPYSTGSPLGYVSEKQEELKKDLSRELEKMQKREYPGYY</sequence>
<dbReference type="Proteomes" id="UP000070341">
    <property type="component" value="Unassembled WGS sequence"/>
</dbReference>
<feature type="compositionally biased region" description="Basic residues" evidence="1">
    <location>
        <begin position="36"/>
        <end position="46"/>
    </location>
</feature>
<name>A0A133UZ44_9EURY</name>
<evidence type="ECO:0000313" key="3">
    <source>
        <dbReference type="Proteomes" id="UP000070341"/>
    </source>
</evidence>
<proteinExistence type="predicted"/>
<dbReference type="EMBL" id="LHXU01000050">
    <property type="protein sequence ID" value="KXA99437.1"/>
    <property type="molecule type" value="Genomic_DNA"/>
</dbReference>
<keyword evidence="3" id="KW-1185">Reference proteome</keyword>